<organism evidence="1 2">
    <name type="scientific">Lentinus tigrinus ALCF2SS1-6</name>
    <dbReference type="NCBI Taxonomy" id="1328759"/>
    <lineage>
        <taxon>Eukaryota</taxon>
        <taxon>Fungi</taxon>
        <taxon>Dikarya</taxon>
        <taxon>Basidiomycota</taxon>
        <taxon>Agaricomycotina</taxon>
        <taxon>Agaricomycetes</taxon>
        <taxon>Polyporales</taxon>
        <taxon>Polyporaceae</taxon>
        <taxon>Lentinus</taxon>
    </lineage>
</organism>
<dbReference type="EMBL" id="ML122294">
    <property type="protein sequence ID" value="RPD55523.1"/>
    <property type="molecule type" value="Genomic_DNA"/>
</dbReference>
<evidence type="ECO:0000313" key="1">
    <source>
        <dbReference type="EMBL" id="RPD55523.1"/>
    </source>
</evidence>
<name>A0A5C2RV06_9APHY</name>
<protein>
    <recommendedName>
        <fullName evidence="3">Fe2OG dioxygenase domain-containing protein</fullName>
    </recommendedName>
</protein>
<sequence length="290" mass="32248">MQRCRDPIAIADSHERVFMMLAGRPGHSGWDEVTKEAARAINEDARQYACAGKDPEPHRRGSHGIASGGYSMGGGQTHPQNMAHGSAFKQGVMNKLRENWALRRIAGFVDMCFLLYAPKLYGHYEQVMTSLLERDQSLRPLFPNSVFAAGTFNIGPQVATFVHTDHLNYAPGWCAVVALGDFDPQIGGHLVIWDLNLVIEFPPGSLIFLPSAILRHSNVPVREHETRHSFTQYTAGGLFRWVACGFQTLASFEEQGGKLHMDGWDRWVHGVGLYSTLNEFAQRADLVGLE</sequence>
<dbReference type="OrthoDB" id="2797114at2759"/>
<dbReference type="Proteomes" id="UP000313359">
    <property type="component" value="Unassembled WGS sequence"/>
</dbReference>
<gene>
    <name evidence="1" type="ORF">L227DRAFT_509803</name>
</gene>
<reference evidence="1" key="1">
    <citation type="journal article" date="2018" name="Genome Biol. Evol.">
        <title>Genomics and development of Lentinus tigrinus, a white-rot wood-decaying mushroom with dimorphic fruiting bodies.</title>
        <authorList>
            <person name="Wu B."/>
            <person name="Xu Z."/>
            <person name="Knudson A."/>
            <person name="Carlson A."/>
            <person name="Chen N."/>
            <person name="Kovaka S."/>
            <person name="LaButti K."/>
            <person name="Lipzen A."/>
            <person name="Pennachio C."/>
            <person name="Riley R."/>
            <person name="Schakwitz W."/>
            <person name="Umezawa K."/>
            <person name="Ohm R.A."/>
            <person name="Grigoriev I.V."/>
            <person name="Nagy L.G."/>
            <person name="Gibbons J."/>
            <person name="Hibbett D."/>
        </authorList>
    </citation>
    <scope>NUCLEOTIDE SEQUENCE [LARGE SCALE GENOMIC DNA]</scope>
    <source>
        <strain evidence="1">ALCF2SS1-6</strain>
    </source>
</reference>
<proteinExistence type="predicted"/>
<accession>A0A5C2RV06</accession>
<evidence type="ECO:0000313" key="2">
    <source>
        <dbReference type="Proteomes" id="UP000313359"/>
    </source>
</evidence>
<dbReference type="Gene3D" id="3.60.130.30">
    <property type="match status" value="1"/>
</dbReference>
<dbReference type="AlphaFoldDB" id="A0A5C2RV06"/>
<keyword evidence="2" id="KW-1185">Reference proteome</keyword>
<dbReference type="STRING" id="1328759.A0A5C2RV06"/>
<evidence type="ECO:0008006" key="3">
    <source>
        <dbReference type="Google" id="ProtNLM"/>
    </source>
</evidence>